<dbReference type="SUPFAM" id="SSF55021">
    <property type="entry name" value="ACT-like"/>
    <property type="match status" value="1"/>
</dbReference>
<proteinExistence type="predicted"/>
<dbReference type="PROSITE" id="PS51671">
    <property type="entry name" value="ACT"/>
    <property type="match status" value="1"/>
</dbReference>
<dbReference type="CDD" id="cd04905">
    <property type="entry name" value="ACT_CM-PDT"/>
    <property type="match status" value="1"/>
</dbReference>
<feature type="domain" description="Prephenate dehydratase" evidence="9">
    <location>
        <begin position="12"/>
        <end position="194"/>
    </location>
</feature>
<evidence type="ECO:0000256" key="5">
    <source>
        <dbReference type="ARBA" id="ARBA00023222"/>
    </source>
</evidence>
<keyword evidence="8" id="KW-0732">Signal</keyword>
<accession>A0A9W8EA47</accession>
<dbReference type="PANTHER" id="PTHR21022:SF19">
    <property type="entry name" value="PREPHENATE DEHYDRATASE-RELATED"/>
    <property type="match status" value="1"/>
</dbReference>
<feature type="chain" id="PRO_5040788570" description="prephenate dehydratase" evidence="8">
    <location>
        <begin position="17"/>
        <end position="294"/>
    </location>
</feature>
<dbReference type="CDD" id="cd13630">
    <property type="entry name" value="PBP2_PDT_1"/>
    <property type="match status" value="1"/>
</dbReference>
<evidence type="ECO:0000256" key="8">
    <source>
        <dbReference type="SAM" id="SignalP"/>
    </source>
</evidence>
<keyword evidence="6 11" id="KW-0456">Lyase</keyword>
<evidence type="ECO:0000259" key="9">
    <source>
        <dbReference type="PROSITE" id="PS51171"/>
    </source>
</evidence>
<evidence type="ECO:0000256" key="4">
    <source>
        <dbReference type="ARBA" id="ARBA00023141"/>
    </source>
</evidence>
<dbReference type="GO" id="GO:0005737">
    <property type="term" value="C:cytoplasm"/>
    <property type="evidence" value="ECO:0007669"/>
    <property type="project" value="TreeGrafter"/>
</dbReference>
<comment type="catalytic activity">
    <reaction evidence="7">
        <text>prephenate + H(+) = 3-phenylpyruvate + CO2 + H2O</text>
        <dbReference type="Rhea" id="RHEA:21648"/>
        <dbReference type="ChEBI" id="CHEBI:15377"/>
        <dbReference type="ChEBI" id="CHEBI:15378"/>
        <dbReference type="ChEBI" id="CHEBI:16526"/>
        <dbReference type="ChEBI" id="CHEBI:18005"/>
        <dbReference type="ChEBI" id="CHEBI:29934"/>
        <dbReference type="EC" id="4.2.1.51"/>
    </reaction>
</comment>
<dbReference type="EC" id="4.2.1.51" evidence="2"/>
<dbReference type="Pfam" id="PF01842">
    <property type="entry name" value="ACT"/>
    <property type="match status" value="1"/>
</dbReference>
<protein>
    <recommendedName>
        <fullName evidence="2">prephenate dehydratase</fullName>
        <ecNumber evidence="2">4.2.1.51</ecNumber>
    </recommendedName>
</protein>
<dbReference type="InterPro" id="IPR008242">
    <property type="entry name" value="Chor_mutase/pphenate_deHydtase"/>
</dbReference>
<dbReference type="PROSITE" id="PS51171">
    <property type="entry name" value="PREPHENATE_DEHYDR_3"/>
    <property type="match status" value="1"/>
</dbReference>
<dbReference type="Pfam" id="PF00800">
    <property type="entry name" value="PDT"/>
    <property type="match status" value="1"/>
</dbReference>
<reference evidence="11" key="1">
    <citation type="submission" date="2022-07" db="EMBL/GenBank/DDBJ databases">
        <title>Phylogenomic reconstructions and comparative analyses of Kickxellomycotina fungi.</title>
        <authorList>
            <person name="Reynolds N.K."/>
            <person name="Stajich J.E."/>
            <person name="Barry K."/>
            <person name="Grigoriev I.V."/>
            <person name="Crous P."/>
            <person name="Smith M.E."/>
        </authorList>
    </citation>
    <scope>NUCLEOTIDE SEQUENCE</scope>
    <source>
        <strain evidence="11">RSA 567</strain>
    </source>
</reference>
<dbReference type="PIRSF" id="PIRSF001500">
    <property type="entry name" value="Chor_mut_pdt_Ppr"/>
    <property type="match status" value="1"/>
</dbReference>
<evidence type="ECO:0000256" key="7">
    <source>
        <dbReference type="ARBA" id="ARBA00047848"/>
    </source>
</evidence>
<sequence length="294" mass="32198">MLPLVALLMSAAVSYLGPPGTFTYEAAVAHFGPKAEFVAQPTIEDVFGAVEAGSTTYGLVPFENSNAGTVSATLDRFLTIPTNSNVQIVDQHYLPISQCLLSNSESLAAVTRVYSHPMGFNQCRQWLHRHLPNAEQIEVASTAKAAQMAAAINESRSAAAIGNTAATKFIDIKLMARDIQDHDGNITRFFVLSHQPSKPTGTDLTFLYFTVDHRSPGALHQALASFADHGVNLTKIDTRPTHRGPWNYYFFIECTGHQHDRAIQQALQQLQQHSVQIVVLGSYPMYAEHHLSAP</sequence>
<comment type="caution">
    <text evidence="11">The sequence shown here is derived from an EMBL/GenBank/DDBJ whole genome shotgun (WGS) entry which is preliminary data.</text>
</comment>
<dbReference type="InterPro" id="IPR045865">
    <property type="entry name" value="ACT-like_dom_sf"/>
</dbReference>
<evidence type="ECO:0000313" key="11">
    <source>
        <dbReference type="EMBL" id="KAJ1980915.1"/>
    </source>
</evidence>
<dbReference type="OrthoDB" id="983542at2759"/>
<evidence type="ECO:0000256" key="2">
    <source>
        <dbReference type="ARBA" id="ARBA00013147"/>
    </source>
</evidence>
<keyword evidence="3" id="KW-0028">Amino-acid biosynthesis</keyword>
<dbReference type="Gene3D" id="3.40.190.10">
    <property type="entry name" value="Periplasmic binding protein-like II"/>
    <property type="match status" value="2"/>
</dbReference>
<organism evidence="11 12">
    <name type="scientific">Dimargaris verticillata</name>
    <dbReference type="NCBI Taxonomy" id="2761393"/>
    <lineage>
        <taxon>Eukaryota</taxon>
        <taxon>Fungi</taxon>
        <taxon>Fungi incertae sedis</taxon>
        <taxon>Zoopagomycota</taxon>
        <taxon>Kickxellomycotina</taxon>
        <taxon>Dimargaritomycetes</taxon>
        <taxon>Dimargaritales</taxon>
        <taxon>Dimargaritaceae</taxon>
        <taxon>Dimargaris</taxon>
    </lineage>
</organism>
<dbReference type="InterPro" id="IPR002912">
    <property type="entry name" value="ACT_dom"/>
</dbReference>
<dbReference type="EMBL" id="JANBQB010000145">
    <property type="protein sequence ID" value="KAJ1980915.1"/>
    <property type="molecule type" value="Genomic_DNA"/>
</dbReference>
<keyword evidence="12" id="KW-1185">Reference proteome</keyword>
<dbReference type="GO" id="GO:0004664">
    <property type="term" value="F:prephenate dehydratase activity"/>
    <property type="evidence" value="ECO:0007669"/>
    <property type="project" value="UniProtKB-EC"/>
</dbReference>
<name>A0A9W8EA47_9FUNG</name>
<evidence type="ECO:0000313" key="12">
    <source>
        <dbReference type="Proteomes" id="UP001151582"/>
    </source>
</evidence>
<dbReference type="AlphaFoldDB" id="A0A9W8EA47"/>
<evidence type="ECO:0000256" key="3">
    <source>
        <dbReference type="ARBA" id="ARBA00022605"/>
    </source>
</evidence>
<dbReference type="FunFam" id="3.30.70.260:FF:000012">
    <property type="entry name" value="Prephenate dehydratase"/>
    <property type="match status" value="1"/>
</dbReference>
<dbReference type="NCBIfam" id="NF008865">
    <property type="entry name" value="PRK11898.1"/>
    <property type="match status" value="1"/>
</dbReference>
<evidence type="ECO:0000259" key="10">
    <source>
        <dbReference type="PROSITE" id="PS51671"/>
    </source>
</evidence>
<comment type="pathway">
    <text evidence="1">Amino-acid biosynthesis; L-phenylalanine biosynthesis; phenylpyruvate from prephenate: step 1/1.</text>
</comment>
<feature type="signal peptide" evidence="8">
    <location>
        <begin position="1"/>
        <end position="16"/>
    </location>
</feature>
<feature type="domain" description="ACT" evidence="10">
    <location>
        <begin position="207"/>
        <end position="284"/>
    </location>
</feature>
<evidence type="ECO:0000256" key="6">
    <source>
        <dbReference type="ARBA" id="ARBA00023239"/>
    </source>
</evidence>
<dbReference type="Proteomes" id="UP001151582">
    <property type="component" value="Unassembled WGS sequence"/>
</dbReference>
<keyword evidence="5" id="KW-0584">Phenylalanine biosynthesis</keyword>
<dbReference type="InterPro" id="IPR001086">
    <property type="entry name" value="Preph_deHydtase"/>
</dbReference>
<dbReference type="Gene3D" id="3.30.70.260">
    <property type="match status" value="1"/>
</dbReference>
<dbReference type="GO" id="GO:0009094">
    <property type="term" value="P:L-phenylalanine biosynthetic process"/>
    <property type="evidence" value="ECO:0007669"/>
    <property type="project" value="UniProtKB-KW"/>
</dbReference>
<keyword evidence="4" id="KW-0057">Aromatic amino acid biosynthesis</keyword>
<dbReference type="SUPFAM" id="SSF53850">
    <property type="entry name" value="Periplasmic binding protein-like II"/>
    <property type="match status" value="1"/>
</dbReference>
<dbReference type="PANTHER" id="PTHR21022">
    <property type="entry name" value="PREPHENATE DEHYDRATASE P PROTEIN"/>
    <property type="match status" value="1"/>
</dbReference>
<evidence type="ECO:0000256" key="1">
    <source>
        <dbReference type="ARBA" id="ARBA00004741"/>
    </source>
</evidence>
<gene>
    <name evidence="11" type="primary">PHA2</name>
    <name evidence="11" type="ORF">H4R34_002269</name>
</gene>